<dbReference type="PROSITE" id="PS50267">
    <property type="entry name" value="NA_NEUROTRAN_SYMP_3"/>
    <property type="match status" value="1"/>
</dbReference>
<dbReference type="GO" id="GO:0005886">
    <property type="term" value="C:plasma membrane"/>
    <property type="evidence" value="ECO:0007669"/>
    <property type="project" value="TreeGrafter"/>
</dbReference>
<dbReference type="PANTHER" id="PTHR11616">
    <property type="entry name" value="SODIUM/CHLORIDE DEPENDENT TRANSPORTER"/>
    <property type="match status" value="1"/>
</dbReference>
<dbReference type="InterPro" id="IPR000175">
    <property type="entry name" value="Na/ntran_symport"/>
</dbReference>
<keyword evidence="2" id="KW-0813">Transport</keyword>
<dbReference type="EMBL" id="GBXM01058312">
    <property type="protein sequence ID" value="JAH50265.1"/>
    <property type="molecule type" value="Transcribed_RNA"/>
</dbReference>
<keyword evidence="5 7" id="KW-0472">Membrane</keyword>
<proteinExistence type="predicted"/>
<evidence type="ECO:0000256" key="4">
    <source>
        <dbReference type="ARBA" id="ARBA00022989"/>
    </source>
</evidence>
<comment type="subcellular location">
    <subcellularLocation>
        <location evidence="1">Membrane</location>
        <topology evidence="1">Multi-pass membrane protein</topology>
    </subcellularLocation>
</comment>
<protein>
    <submittedName>
        <fullName evidence="8">Uncharacterized protein</fullName>
    </submittedName>
</protein>
<dbReference type="EMBL" id="GBXM01038450">
    <property type="protein sequence ID" value="JAH70127.1"/>
    <property type="molecule type" value="Transcribed_RNA"/>
</dbReference>
<dbReference type="GO" id="GO:0005332">
    <property type="term" value="F:gamma-aminobutyric acid:sodium:chloride symporter activity"/>
    <property type="evidence" value="ECO:0007669"/>
    <property type="project" value="TreeGrafter"/>
</dbReference>
<keyword evidence="4 7" id="KW-1133">Transmembrane helix</keyword>
<keyword evidence="6" id="KW-0915">Sodium</keyword>
<feature type="transmembrane region" description="Helical" evidence="7">
    <location>
        <begin position="12"/>
        <end position="33"/>
    </location>
</feature>
<evidence type="ECO:0000256" key="3">
    <source>
        <dbReference type="ARBA" id="ARBA00022692"/>
    </source>
</evidence>
<dbReference type="AlphaFoldDB" id="A0A0E9TBL3"/>
<dbReference type="PANTHER" id="PTHR11616:SF111">
    <property type="entry name" value="SODIUM- AND CHLORIDE-DEPENDENT GABA TRANSPORTER 2"/>
    <property type="match status" value="1"/>
</dbReference>
<evidence type="ECO:0000313" key="8">
    <source>
        <dbReference type="EMBL" id="JAH50265.1"/>
    </source>
</evidence>
<organism evidence="8">
    <name type="scientific">Anguilla anguilla</name>
    <name type="common">European freshwater eel</name>
    <name type="synonym">Muraena anguilla</name>
    <dbReference type="NCBI Taxonomy" id="7936"/>
    <lineage>
        <taxon>Eukaryota</taxon>
        <taxon>Metazoa</taxon>
        <taxon>Chordata</taxon>
        <taxon>Craniata</taxon>
        <taxon>Vertebrata</taxon>
        <taxon>Euteleostomi</taxon>
        <taxon>Actinopterygii</taxon>
        <taxon>Neopterygii</taxon>
        <taxon>Teleostei</taxon>
        <taxon>Anguilliformes</taxon>
        <taxon>Anguillidae</taxon>
        <taxon>Anguilla</taxon>
    </lineage>
</organism>
<dbReference type="GO" id="GO:0042995">
    <property type="term" value="C:cell projection"/>
    <property type="evidence" value="ECO:0007669"/>
    <property type="project" value="TreeGrafter"/>
</dbReference>
<evidence type="ECO:0000256" key="1">
    <source>
        <dbReference type="ARBA" id="ARBA00004141"/>
    </source>
</evidence>
<evidence type="ECO:0000256" key="5">
    <source>
        <dbReference type="ARBA" id="ARBA00023136"/>
    </source>
</evidence>
<evidence type="ECO:0000256" key="7">
    <source>
        <dbReference type="SAM" id="Phobius"/>
    </source>
</evidence>
<dbReference type="Pfam" id="PF00209">
    <property type="entry name" value="SNF"/>
    <property type="match status" value="1"/>
</dbReference>
<dbReference type="InterPro" id="IPR037272">
    <property type="entry name" value="SNS_sf"/>
</dbReference>
<feature type="binding site" evidence="6">
    <location>
        <position position="19"/>
    </location>
    <ligand>
        <name>Na(+)</name>
        <dbReference type="ChEBI" id="CHEBI:29101"/>
        <label>1</label>
    </ligand>
</feature>
<reference evidence="8" key="2">
    <citation type="journal article" date="2015" name="Fish Shellfish Immunol.">
        <title>Early steps in the European eel (Anguilla anguilla)-Vibrio vulnificus interaction in the gills: Role of the RtxA13 toxin.</title>
        <authorList>
            <person name="Callol A."/>
            <person name="Pajuelo D."/>
            <person name="Ebbesson L."/>
            <person name="Teles M."/>
            <person name="MacKenzie S."/>
            <person name="Amaro C."/>
        </authorList>
    </citation>
    <scope>NUCLEOTIDE SEQUENCE</scope>
</reference>
<evidence type="ECO:0000256" key="2">
    <source>
        <dbReference type="ARBA" id="ARBA00022448"/>
    </source>
</evidence>
<keyword evidence="6" id="KW-0479">Metal-binding</keyword>
<accession>A0A0E9TBL3</accession>
<dbReference type="GO" id="GO:0046872">
    <property type="term" value="F:metal ion binding"/>
    <property type="evidence" value="ECO:0007669"/>
    <property type="project" value="UniProtKB-KW"/>
</dbReference>
<name>A0A0E9TBL3_ANGAN</name>
<dbReference type="SUPFAM" id="SSF161070">
    <property type="entry name" value="SNF-like"/>
    <property type="match status" value="1"/>
</dbReference>
<reference evidence="8" key="1">
    <citation type="submission" date="2014-11" db="EMBL/GenBank/DDBJ databases">
        <authorList>
            <person name="Amaro Gonzalez C."/>
        </authorList>
    </citation>
    <scope>NUCLEOTIDE SEQUENCE</scope>
</reference>
<keyword evidence="3 7" id="KW-0812">Transmembrane</keyword>
<sequence length="52" mass="5880">MGQEQTTVWMDAGTQIFFSSGICMGCLIALGSYNRFNNDCLKWVVQTHIHIL</sequence>
<evidence type="ECO:0000256" key="6">
    <source>
        <dbReference type="PIRSR" id="PIRSR600175-1"/>
    </source>
</evidence>